<dbReference type="EMBL" id="BGPR01015965">
    <property type="protein sequence ID" value="GBN71317.1"/>
    <property type="molecule type" value="Genomic_DNA"/>
</dbReference>
<sequence length="404" mass="45627">MNYRRCFGLRAPRPIGDSVILVPQLENYSLFATPFLDLNKKIGRLIDGVQQDVKKQSEEDTEVKRTTRQMLKKKEEEECQKLSRETRQAGDSFGIVLNVVTVKPKQLVIAFGKGNEIEVKVEQDNVESEYGSIPFSRNCVYTYELPDDVDKNSLVALWTSDDYLIILPEDHMRKDLLNKSIRVPEELAESSDKDVAPPVEATGSKDLEESKPDTSKSEEKKLKKSSNRKEKTKPKKASDQDSGELITEDVGKVFDKNCVIPVYPVTRMLRPGLDIFMLRKYMVDLESYVSTARKFIENASFVSQNSKTAERCIRFLAKEHSDEFFEETNLKDDNRRRKFREHSPDSGYTSNYERSDDSSGGSKVAESKSSKVAESGGSKVAESGDSSMGESNPQLASLLKKPSK</sequence>
<proteinExistence type="predicted"/>
<feature type="compositionally biased region" description="Basic and acidic residues" evidence="1">
    <location>
        <begin position="203"/>
        <end position="221"/>
    </location>
</feature>
<feature type="region of interest" description="Disordered" evidence="1">
    <location>
        <begin position="187"/>
        <end position="243"/>
    </location>
</feature>
<dbReference type="Gene3D" id="2.60.40.790">
    <property type="match status" value="1"/>
</dbReference>
<organism evidence="2 3">
    <name type="scientific">Araneus ventricosus</name>
    <name type="common">Orbweaver spider</name>
    <name type="synonym">Epeira ventricosa</name>
    <dbReference type="NCBI Taxonomy" id="182803"/>
    <lineage>
        <taxon>Eukaryota</taxon>
        <taxon>Metazoa</taxon>
        <taxon>Ecdysozoa</taxon>
        <taxon>Arthropoda</taxon>
        <taxon>Chelicerata</taxon>
        <taxon>Arachnida</taxon>
        <taxon>Araneae</taxon>
        <taxon>Araneomorphae</taxon>
        <taxon>Entelegynae</taxon>
        <taxon>Araneoidea</taxon>
        <taxon>Araneidae</taxon>
        <taxon>Araneus</taxon>
    </lineage>
</organism>
<evidence type="ECO:0000313" key="2">
    <source>
        <dbReference type="EMBL" id="GBN71317.1"/>
    </source>
</evidence>
<dbReference type="Proteomes" id="UP000499080">
    <property type="component" value="Unassembled WGS sequence"/>
</dbReference>
<evidence type="ECO:0000256" key="1">
    <source>
        <dbReference type="SAM" id="MobiDB-lite"/>
    </source>
</evidence>
<keyword evidence="3" id="KW-1185">Reference proteome</keyword>
<comment type="caution">
    <text evidence="2">The sequence shown here is derived from an EMBL/GenBank/DDBJ whole genome shotgun (WGS) entry which is preliminary data.</text>
</comment>
<evidence type="ECO:0000313" key="3">
    <source>
        <dbReference type="Proteomes" id="UP000499080"/>
    </source>
</evidence>
<dbReference type="OrthoDB" id="6434753at2759"/>
<dbReference type="AlphaFoldDB" id="A0A4Y2R6E6"/>
<gene>
    <name evidence="2" type="ORF">AVEN_252243_1</name>
</gene>
<accession>A0A4Y2R6E6</accession>
<protein>
    <submittedName>
        <fullName evidence="2">Uncharacterized protein</fullName>
    </submittedName>
</protein>
<feature type="compositionally biased region" description="Basic residues" evidence="1">
    <location>
        <begin position="222"/>
        <end position="235"/>
    </location>
</feature>
<feature type="compositionally biased region" description="Polar residues" evidence="1">
    <location>
        <begin position="384"/>
        <end position="395"/>
    </location>
</feature>
<reference evidence="2 3" key="1">
    <citation type="journal article" date="2019" name="Sci. Rep.">
        <title>Orb-weaving spider Araneus ventricosus genome elucidates the spidroin gene catalogue.</title>
        <authorList>
            <person name="Kono N."/>
            <person name="Nakamura H."/>
            <person name="Ohtoshi R."/>
            <person name="Moran D.A.P."/>
            <person name="Shinohara A."/>
            <person name="Yoshida Y."/>
            <person name="Fujiwara M."/>
            <person name="Mori M."/>
            <person name="Tomita M."/>
            <person name="Arakawa K."/>
        </authorList>
    </citation>
    <scope>NUCLEOTIDE SEQUENCE [LARGE SCALE GENOMIC DNA]</scope>
</reference>
<dbReference type="InterPro" id="IPR008978">
    <property type="entry name" value="HSP20-like_chaperone"/>
</dbReference>
<name>A0A4Y2R6E6_ARAVE</name>
<feature type="region of interest" description="Disordered" evidence="1">
    <location>
        <begin position="335"/>
        <end position="404"/>
    </location>
</feature>